<dbReference type="Proteomes" id="UP000011863">
    <property type="component" value="Chromosome"/>
</dbReference>
<keyword evidence="1" id="KW-1133">Transmembrane helix</keyword>
<protein>
    <submittedName>
        <fullName evidence="2">Uncharacterized protein</fullName>
    </submittedName>
</protein>
<evidence type="ECO:0000313" key="2">
    <source>
        <dbReference type="EMBL" id="BAN04195.1"/>
    </source>
</evidence>
<feature type="transmembrane region" description="Helical" evidence="1">
    <location>
        <begin position="12"/>
        <end position="36"/>
    </location>
</feature>
<organism evidence="2 3">
    <name type="scientific">Ilumatobacter coccineus (strain NBRC 103263 / KCTC 29153 / YM16-304)</name>
    <dbReference type="NCBI Taxonomy" id="1313172"/>
    <lineage>
        <taxon>Bacteria</taxon>
        <taxon>Bacillati</taxon>
        <taxon>Actinomycetota</taxon>
        <taxon>Acidimicrobiia</taxon>
        <taxon>Acidimicrobiales</taxon>
        <taxon>Ilumatobacteraceae</taxon>
        <taxon>Ilumatobacter</taxon>
    </lineage>
</organism>
<sequence>MGKLHDATTWILKYLRVISALSLVSAFTLGVVFVALLDGDAFREIGGALISGAVLGGAVLTFEEAAEHRRQTVADKREERFERNADERVAREDRLAIWRDIDAVVTRAFVPVLSHLADGPKNLHFLDMSRSTFSTNVVAPFHQAISNEINPLLDRLPDPFVRQPFDQLLQIVSSPVDNLAATGEDLVRTYAAINDLVVQIIDDIGRERVEERGDVHRLGSPVR</sequence>
<evidence type="ECO:0000313" key="3">
    <source>
        <dbReference type="Proteomes" id="UP000011863"/>
    </source>
</evidence>
<feature type="transmembrane region" description="Helical" evidence="1">
    <location>
        <begin position="42"/>
        <end position="62"/>
    </location>
</feature>
<keyword evidence="1" id="KW-0812">Transmembrane</keyword>
<dbReference type="EMBL" id="AP012057">
    <property type="protein sequence ID" value="BAN04195.1"/>
    <property type="molecule type" value="Genomic_DNA"/>
</dbReference>
<evidence type="ECO:0000256" key="1">
    <source>
        <dbReference type="SAM" id="Phobius"/>
    </source>
</evidence>
<keyword evidence="3" id="KW-1185">Reference proteome</keyword>
<dbReference type="RefSeq" id="WP_015443442.1">
    <property type="nucleotide sequence ID" value="NC_020520.1"/>
</dbReference>
<accession>A0A6C7EGT8</accession>
<name>A0A6C7EGT8_ILUCY</name>
<proteinExistence type="predicted"/>
<dbReference type="AlphaFoldDB" id="A0A6C7EGT8"/>
<gene>
    <name evidence="2" type="ORF">YM304_38810</name>
</gene>
<keyword evidence="1" id="KW-0472">Membrane</keyword>
<dbReference type="KEGG" id="aym:YM304_38810"/>
<reference evidence="2 3" key="1">
    <citation type="journal article" date="2013" name="Int. J. Syst. Evol. Microbiol.">
        <title>Ilumatobacter nonamiense sp. nov. and Ilumatobacter coccineum sp. nov., isolated from seashore sand.</title>
        <authorList>
            <person name="Matsumoto A."/>
            <person name="Kasai H."/>
            <person name="Matsuo Y."/>
            <person name="Shizuri Y."/>
            <person name="Ichikawa N."/>
            <person name="Fujita N."/>
            <person name="Omura S."/>
            <person name="Takahashi Y."/>
        </authorList>
    </citation>
    <scope>NUCLEOTIDE SEQUENCE [LARGE SCALE GENOMIC DNA]</scope>
    <source>
        <strain evidence="3">NBRC 103263 / KCTC 29153 / YM16-304</strain>
    </source>
</reference>